<evidence type="ECO:0000313" key="3">
    <source>
        <dbReference type="EMBL" id="KYC58020.1"/>
    </source>
</evidence>
<keyword evidence="1" id="KW-0472">Membrane</keyword>
<accession>A0A150JID7</accession>
<dbReference type="AlphaFoldDB" id="A0A150JL99"/>
<feature type="transmembrane region" description="Helical" evidence="1">
    <location>
        <begin position="158"/>
        <end position="176"/>
    </location>
</feature>
<evidence type="ECO:0000313" key="2">
    <source>
        <dbReference type="EMBL" id="KYC55027.1"/>
    </source>
</evidence>
<name>A0A150JL99_9EURY</name>
<dbReference type="EMBL" id="LNJE01000006">
    <property type="protein sequence ID" value="KYC58020.1"/>
    <property type="molecule type" value="Genomic_DNA"/>
</dbReference>
<organism evidence="3">
    <name type="scientific">Candidatus Methanofastidiosum methylothiophilum</name>
    <dbReference type="NCBI Taxonomy" id="1705564"/>
    <lineage>
        <taxon>Archaea</taxon>
        <taxon>Methanobacteriati</taxon>
        <taxon>Methanobacteriota</taxon>
        <taxon>Stenosarchaea group</taxon>
        <taxon>Candidatus Methanofastidiosia</taxon>
        <taxon>Candidatus Methanofastidiosales</taxon>
        <taxon>Candidatus Methanofastidiosaceae</taxon>
        <taxon>Candidatus Methanofastidiosum</taxon>
    </lineage>
</organism>
<proteinExistence type="predicted"/>
<sequence length="255" mass="29983">MRYNYLIIFFFVVFFIELPLLYVYYTGQEKVIKKDIKQIEFSDTFFISSDNPRYFNIPLEGKKIYQILLSSSSKIDISLTDSSGFLMWQKDPESLRPLEFFYQKDKLDFPFVPKETKVYYFIFETEPLLATNTSVNIEVSSTYKEVIREDILNVIRPALKVTSVITAVLFILSILPKGGFKKKKFKNIYMLSKEGKSFDIAYLREAGEFSEKEINVIQVMHMKGQVTEKEIPKLFDISAFYKLYKMGFIEKITEL</sequence>
<dbReference type="EMBL" id="LNJB01000004">
    <property type="protein sequence ID" value="KYC55027.1"/>
    <property type="molecule type" value="Genomic_DNA"/>
</dbReference>
<comment type="caution">
    <text evidence="3">The sequence shown here is derived from an EMBL/GenBank/DDBJ whole genome shotgun (WGS) entry which is preliminary data.</text>
</comment>
<gene>
    <name evidence="2" type="ORF">AN188_00462</name>
    <name evidence="3" type="ORF">APG09_00731</name>
</gene>
<accession>A0A150JL99</accession>
<reference evidence="3 4" key="1">
    <citation type="journal article" date="2016" name="ISME J.">
        <title>Chasing the elusive Euryarchaeota class WSA2: genomes reveal a uniquely fastidious methyl-reducing methanogen.</title>
        <authorList>
            <person name="Nobu M.K."/>
            <person name="Narihiro T."/>
            <person name="Kuroda K."/>
            <person name="Mei R."/>
            <person name="Liu W.T."/>
        </authorList>
    </citation>
    <scope>NUCLEOTIDE SEQUENCE [LARGE SCALE GENOMIC DNA]</scope>
    <source>
        <strain evidence="2">ADurb1013_Bin02101</strain>
        <strain evidence="3">ADurb1213_Bin02801</strain>
    </source>
</reference>
<keyword evidence="1" id="KW-0812">Transmembrane</keyword>
<evidence type="ECO:0000256" key="1">
    <source>
        <dbReference type="SAM" id="Phobius"/>
    </source>
</evidence>
<keyword evidence="1" id="KW-1133">Transmembrane helix</keyword>
<dbReference type="Proteomes" id="UP000092420">
    <property type="component" value="Unassembled WGS sequence"/>
</dbReference>
<protein>
    <submittedName>
        <fullName evidence="3">Uncharacterized protein</fullName>
    </submittedName>
</protein>
<evidence type="ECO:0000313" key="4">
    <source>
        <dbReference type="Proteomes" id="UP000092420"/>
    </source>
</evidence>
<accession>A0A150JCQ5</accession>
<feature type="transmembrane region" description="Helical" evidence="1">
    <location>
        <begin position="6"/>
        <end position="25"/>
    </location>
</feature>